<feature type="transmembrane region" description="Helical" evidence="2">
    <location>
        <begin position="169"/>
        <end position="190"/>
    </location>
</feature>
<gene>
    <name evidence="4" type="ORF">BOTBODRAFT_154474</name>
</gene>
<evidence type="ECO:0000256" key="2">
    <source>
        <dbReference type="SAM" id="Phobius"/>
    </source>
</evidence>
<evidence type="ECO:0000313" key="5">
    <source>
        <dbReference type="Proteomes" id="UP000027195"/>
    </source>
</evidence>
<accession>A0A067N441</accession>
<dbReference type="Proteomes" id="UP000027195">
    <property type="component" value="Unassembled WGS sequence"/>
</dbReference>
<keyword evidence="2" id="KW-0472">Membrane</keyword>
<keyword evidence="2" id="KW-1133">Transmembrane helix</keyword>
<feature type="compositionally biased region" description="Polar residues" evidence="1">
    <location>
        <begin position="225"/>
        <end position="238"/>
    </location>
</feature>
<proteinExistence type="predicted"/>
<dbReference type="EMBL" id="KL198021">
    <property type="protein sequence ID" value="KDQ18541.1"/>
    <property type="molecule type" value="Genomic_DNA"/>
</dbReference>
<dbReference type="AlphaFoldDB" id="A0A067N441"/>
<dbReference type="OrthoDB" id="2016548at2759"/>
<reference evidence="5" key="1">
    <citation type="journal article" date="2014" name="Proc. Natl. Acad. Sci. U.S.A.">
        <title>Extensive sampling of basidiomycete genomes demonstrates inadequacy of the white-rot/brown-rot paradigm for wood decay fungi.</title>
        <authorList>
            <person name="Riley R."/>
            <person name="Salamov A.A."/>
            <person name="Brown D.W."/>
            <person name="Nagy L.G."/>
            <person name="Floudas D."/>
            <person name="Held B.W."/>
            <person name="Levasseur A."/>
            <person name="Lombard V."/>
            <person name="Morin E."/>
            <person name="Otillar R."/>
            <person name="Lindquist E.A."/>
            <person name="Sun H."/>
            <person name="LaButti K.M."/>
            <person name="Schmutz J."/>
            <person name="Jabbour D."/>
            <person name="Luo H."/>
            <person name="Baker S.E."/>
            <person name="Pisabarro A.G."/>
            <person name="Walton J.D."/>
            <person name="Blanchette R.A."/>
            <person name="Henrissat B."/>
            <person name="Martin F."/>
            <person name="Cullen D."/>
            <person name="Hibbett D.S."/>
            <person name="Grigoriev I.V."/>
        </authorList>
    </citation>
    <scope>NUCLEOTIDE SEQUENCE [LARGE SCALE GENOMIC DNA]</scope>
    <source>
        <strain evidence="5">FD-172 SS1</strain>
    </source>
</reference>
<dbReference type="Pfam" id="PF04982">
    <property type="entry name" value="TM_HPP"/>
    <property type="match status" value="1"/>
</dbReference>
<feature type="transmembrane region" description="Helical" evidence="2">
    <location>
        <begin position="128"/>
        <end position="149"/>
    </location>
</feature>
<name>A0A067N441_BOTB1</name>
<evidence type="ECO:0000259" key="3">
    <source>
        <dbReference type="Pfam" id="PF04982"/>
    </source>
</evidence>
<dbReference type="STRING" id="930990.A0A067N441"/>
<feature type="region of interest" description="Disordered" evidence="1">
    <location>
        <begin position="222"/>
        <end position="241"/>
    </location>
</feature>
<dbReference type="PANTHER" id="PTHR33741:SF5">
    <property type="entry name" value="TRANSMEMBRANE PROTEIN DDB_G0269096-RELATED"/>
    <property type="match status" value="1"/>
</dbReference>
<dbReference type="InterPro" id="IPR058581">
    <property type="entry name" value="TM_HPP"/>
</dbReference>
<keyword evidence="5" id="KW-1185">Reference proteome</keyword>
<dbReference type="HOGENOM" id="CLU_040397_0_1_1"/>
<organism evidence="4 5">
    <name type="scientific">Botryobasidium botryosum (strain FD-172 SS1)</name>
    <dbReference type="NCBI Taxonomy" id="930990"/>
    <lineage>
        <taxon>Eukaryota</taxon>
        <taxon>Fungi</taxon>
        <taxon>Dikarya</taxon>
        <taxon>Basidiomycota</taxon>
        <taxon>Agaricomycotina</taxon>
        <taxon>Agaricomycetes</taxon>
        <taxon>Cantharellales</taxon>
        <taxon>Botryobasidiaceae</taxon>
        <taxon>Botryobasidium</taxon>
    </lineage>
</organism>
<dbReference type="PANTHER" id="PTHR33741">
    <property type="entry name" value="TRANSMEMBRANE PROTEIN DDB_G0269096-RELATED"/>
    <property type="match status" value="1"/>
</dbReference>
<keyword evidence="2" id="KW-0812">Transmembrane</keyword>
<dbReference type="InParanoid" id="A0A067N441"/>
<dbReference type="InterPro" id="IPR007065">
    <property type="entry name" value="HPP"/>
</dbReference>
<sequence length="315" mass="34310">MSGVDARPSPGLLSRLPRTVSRFLGYRSESPIPRSKYIVLPWAFVGTFCSLAAIQAVFEHSPCFTVRNVPAIIATFGASAILLFGAIDAPFAQPRFFLGGHTVAAIIGVCVTKLFDLMPSEVVERFRWIISCLATSIALVVMNLTGTTFPPAGGTALIASSEREARKLGWYYIPVVMLSSILMLAVALLLNNVQRRYPLWWLSPRPQRPQVKDLEKDAEIGGNPAFSSATTSKECTTSKPDKSHTTTAIVIWPTHVDIPHWMTPDAHLLDLLETVKVQLAQAETETLVGGGEEQRRDSAATLCDMESALSSKVQG</sequence>
<feature type="transmembrane region" description="Helical" evidence="2">
    <location>
        <begin position="97"/>
        <end position="116"/>
    </location>
</feature>
<feature type="domain" description="HPP transmembrane region" evidence="3">
    <location>
        <begin position="34"/>
        <end position="198"/>
    </location>
</feature>
<evidence type="ECO:0000313" key="4">
    <source>
        <dbReference type="EMBL" id="KDQ18541.1"/>
    </source>
</evidence>
<feature type="transmembrane region" description="Helical" evidence="2">
    <location>
        <begin position="37"/>
        <end position="58"/>
    </location>
</feature>
<feature type="transmembrane region" description="Helical" evidence="2">
    <location>
        <begin position="70"/>
        <end position="91"/>
    </location>
</feature>
<evidence type="ECO:0000256" key="1">
    <source>
        <dbReference type="SAM" id="MobiDB-lite"/>
    </source>
</evidence>
<protein>
    <recommendedName>
        <fullName evidence="3">HPP transmembrane region domain-containing protein</fullName>
    </recommendedName>
</protein>